<dbReference type="Proteomes" id="UP000243579">
    <property type="component" value="Unassembled WGS sequence"/>
</dbReference>
<dbReference type="PROSITE" id="PS51257">
    <property type="entry name" value="PROKAR_LIPOPROTEIN"/>
    <property type="match status" value="1"/>
</dbReference>
<dbReference type="Gene3D" id="2.40.10.10">
    <property type="entry name" value="Trypsin-like serine proteases"/>
    <property type="match status" value="2"/>
</dbReference>
<dbReference type="EMBL" id="JNBR01002843">
    <property type="protein sequence ID" value="OQR81029.1"/>
    <property type="molecule type" value="Genomic_DNA"/>
</dbReference>
<feature type="chain" id="PRO_5002037172" evidence="2">
    <location>
        <begin position="21"/>
        <end position="374"/>
    </location>
</feature>
<keyword evidence="2" id="KW-0732">Signal</keyword>
<organism evidence="3">
    <name type="scientific">Achlya hypogyna</name>
    <name type="common">Oomycete</name>
    <name type="synonym">Protoachlya hypogyna</name>
    <dbReference type="NCBI Taxonomy" id="1202772"/>
    <lineage>
        <taxon>Eukaryota</taxon>
        <taxon>Sar</taxon>
        <taxon>Stramenopiles</taxon>
        <taxon>Oomycota</taxon>
        <taxon>Saprolegniomycetes</taxon>
        <taxon>Saprolegniales</taxon>
        <taxon>Achlyaceae</taxon>
        <taxon>Achlya</taxon>
    </lineage>
</organism>
<dbReference type="STRING" id="1202772.A0A0A7CPQ8"/>
<dbReference type="PANTHER" id="PTHR36234:SF5">
    <property type="entry name" value="LYSYL ENDOPEPTIDASE"/>
    <property type="match status" value="1"/>
</dbReference>
<protein>
    <submittedName>
        <fullName evidence="3">Secreted protein</fullName>
    </submittedName>
</protein>
<proteinExistence type="predicted"/>
<dbReference type="Pfam" id="PF13365">
    <property type="entry name" value="Trypsin_2"/>
    <property type="match status" value="1"/>
</dbReference>
<evidence type="ECO:0000313" key="5">
    <source>
        <dbReference type="Proteomes" id="UP000243579"/>
    </source>
</evidence>
<reference evidence="3 5" key="1">
    <citation type="journal article" date="2014" name="Genome Biol. Evol.">
        <title>The secreted proteins of Achlya hypogyna and Thraustotheca clavata identify the ancestral oomycete secretome and reveal gene acquisitions by horizontal gene transfer.</title>
        <authorList>
            <person name="Misner I."/>
            <person name="Blouin N."/>
            <person name="Leonard G."/>
            <person name="Richards T.A."/>
            <person name="Lane C.E."/>
        </authorList>
    </citation>
    <scope>NUCLEOTIDE SEQUENCE</scope>
    <source>
        <strain evidence="3 5">ATCC 48635</strain>
    </source>
</reference>
<evidence type="ECO:0000313" key="3">
    <source>
        <dbReference type="EMBL" id="AIG56480.1"/>
    </source>
</evidence>
<gene>
    <name evidence="4" type="ORF">ACHHYP_16836</name>
</gene>
<evidence type="ECO:0000313" key="4">
    <source>
        <dbReference type="EMBL" id="OQR81029.1"/>
    </source>
</evidence>
<dbReference type="OrthoDB" id="76759at2759"/>
<sequence length="374" mass="39311">MFSITKLTAFLAVAASMVAGQSCFQGAEQIGRTAPIALAANGTTVVQEVIKQDAASYISLHFDALDLPHGSKLTLSAPDGSSRVEYTGRRSDFYAEYIPGDSVVLTYTPPREDIGFLEGASAYTIDRFAYGVPVKTPEAVCGTDDTKAVVCVKNSLPTQYNKAQAVARLLIGGTSLCTGWLIGSEGHLITNNHCIGNAAAAKDVQFEFGAECSSCTDPNNTKQLGCKGTIVATSATFIRTSTTLDYTLVKLNLKSGVSLAKYGYLQARASGPRLNEEIYIPQHPAGKPTRIGYLLDDGSAGTIETLSVDKCVKNEVGYMVDTEGGSSGSPVLSPVDHAVVALHNCGGCLNGGIKISDIVKDLKSANQLPPKATI</sequence>
<dbReference type="InterPro" id="IPR009003">
    <property type="entry name" value="Peptidase_S1_PA"/>
</dbReference>
<evidence type="ECO:0000256" key="1">
    <source>
        <dbReference type="ARBA" id="ARBA00023026"/>
    </source>
</evidence>
<dbReference type="PANTHER" id="PTHR36234">
    <property type="entry name" value="LYSYL ENDOPEPTIDASE"/>
    <property type="match status" value="1"/>
</dbReference>
<name>A0A0A7CPQ8_ACHHY</name>
<feature type="signal peptide" evidence="2">
    <location>
        <begin position="1"/>
        <end position="20"/>
    </location>
</feature>
<dbReference type="InterPro" id="IPR043504">
    <property type="entry name" value="Peptidase_S1_PA_chymotrypsin"/>
</dbReference>
<dbReference type="AlphaFoldDB" id="A0A0A7CPQ8"/>
<dbReference type="SUPFAM" id="SSF50494">
    <property type="entry name" value="Trypsin-like serine proteases"/>
    <property type="match status" value="1"/>
</dbReference>
<keyword evidence="5" id="KW-1185">Reference proteome</keyword>
<accession>A0A0A7CPQ8</accession>
<dbReference type="EMBL" id="KM039019">
    <property type="protein sequence ID" value="AIG56480.1"/>
    <property type="molecule type" value="Genomic_DNA"/>
</dbReference>
<evidence type="ECO:0000256" key="2">
    <source>
        <dbReference type="SAM" id="SignalP"/>
    </source>
</evidence>
<keyword evidence="1" id="KW-0843">Virulence</keyword>